<comment type="caution">
    <text evidence="1">The sequence shown here is derived from an EMBL/GenBank/DDBJ whole genome shotgun (WGS) entry which is preliminary data.</text>
</comment>
<proteinExistence type="predicted"/>
<keyword evidence="2" id="KW-1185">Reference proteome</keyword>
<dbReference type="InterPro" id="IPR012337">
    <property type="entry name" value="RNaseH-like_sf"/>
</dbReference>
<dbReference type="SUPFAM" id="SSF53098">
    <property type="entry name" value="Ribonuclease H-like"/>
    <property type="match status" value="1"/>
</dbReference>
<accession>A0A9Q3JR08</accession>
<evidence type="ECO:0000313" key="2">
    <source>
        <dbReference type="Proteomes" id="UP000765509"/>
    </source>
</evidence>
<sequence length="86" mass="9977">MFLTCHKDDTAMDTAIVIWNKAISHKGLFHNIISDRDPKFNSALWTNLHTFFGKDLSFSKAYHPQIDVLGERMILTMIRRFCAYGL</sequence>
<dbReference type="EMBL" id="AVOT02078753">
    <property type="protein sequence ID" value="MBW0566207.1"/>
    <property type="molecule type" value="Genomic_DNA"/>
</dbReference>
<dbReference type="Proteomes" id="UP000765509">
    <property type="component" value="Unassembled WGS sequence"/>
</dbReference>
<name>A0A9Q3JR08_9BASI</name>
<gene>
    <name evidence="1" type="ORF">O181_105922</name>
</gene>
<reference evidence="1" key="1">
    <citation type="submission" date="2021-03" db="EMBL/GenBank/DDBJ databases">
        <title>Draft genome sequence of rust myrtle Austropuccinia psidii MF-1, a brazilian biotype.</title>
        <authorList>
            <person name="Quecine M.C."/>
            <person name="Pachon D.M.R."/>
            <person name="Bonatelli M.L."/>
            <person name="Correr F.H."/>
            <person name="Franceschini L.M."/>
            <person name="Leite T.F."/>
            <person name="Margarido G.R.A."/>
            <person name="Almeida C.A."/>
            <person name="Ferrarezi J.A."/>
            <person name="Labate C.A."/>
        </authorList>
    </citation>
    <scope>NUCLEOTIDE SEQUENCE</scope>
    <source>
        <strain evidence="1">MF-1</strain>
    </source>
</reference>
<protein>
    <recommendedName>
        <fullName evidence="3">Integrase catalytic domain-containing protein</fullName>
    </recommendedName>
</protein>
<evidence type="ECO:0000313" key="1">
    <source>
        <dbReference type="EMBL" id="MBW0566207.1"/>
    </source>
</evidence>
<dbReference type="InterPro" id="IPR036397">
    <property type="entry name" value="RNaseH_sf"/>
</dbReference>
<dbReference type="GO" id="GO:0003676">
    <property type="term" value="F:nucleic acid binding"/>
    <property type="evidence" value="ECO:0007669"/>
    <property type="project" value="InterPro"/>
</dbReference>
<evidence type="ECO:0008006" key="3">
    <source>
        <dbReference type="Google" id="ProtNLM"/>
    </source>
</evidence>
<dbReference type="AlphaFoldDB" id="A0A9Q3JR08"/>
<dbReference type="Gene3D" id="3.30.420.10">
    <property type="entry name" value="Ribonuclease H-like superfamily/Ribonuclease H"/>
    <property type="match status" value="1"/>
</dbReference>
<organism evidence="1 2">
    <name type="scientific">Austropuccinia psidii MF-1</name>
    <dbReference type="NCBI Taxonomy" id="1389203"/>
    <lineage>
        <taxon>Eukaryota</taxon>
        <taxon>Fungi</taxon>
        <taxon>Dikarya</taxon>
        <taxon>Basidiomycota</taxon>
        <taxon>Pucciniomycotina</taxon>
        <taxon>Pucciniomycetes</taxon>
        <taxon>Pucciniales</taxon>
        <taxon>Sphaerophragmiaceae</taxon>
        <taxon>Austropuccinia</taxon>
    </lineage>
</organism>